<dbReference type="Gene3D" id="3.20.20.80">
    <property type="entry name" value="Glycosidases"/>
    <property type="match status" value="1"/>
</dbReference>
<dbReference type="InterPro" id="IPR052177">
    <property type="entry name" value="Divisome_Glycosyl_Hydrolase"/>
</dbReference>
<dbReference type="STRING" id="1618023.UH38_03495"/>
<dbReference type="OrthoDB" id="580981at2"/>
<dbReference type="Proteomes" id="UP000032452">
    <property type="component" value="Unassembled WGS sequence"/>
</dbReference>
<dbReference type="EMBL" id="JYON01000002">
    <property type="protein sequence ID" value="KJH73133.1"/>
    <property type="molecule type" value="Genomic_DNA"/>
</dbReference>
<dbReference type="Pfam" id="PF02638">
    <property type="entry name" value="GHL10"/>
    <property type="match status" value="1"/>
</dbReference>
<dbReference type="SUPFAM" id="SSF51445">
    <property type="entry name" value="(Trans)glycosidases"/>
    <property type="match status" value="1"/>
</dbReference>
<organism evidence="3 4">
    <name type="scientific">Aliterella atlantica CENA595</name>
    <dbReference type="NCBI Taxonomy" id="1618023"/>
    <lineage>
        <taxon>Bacteria</taxon>
        <taxon>Bacillati</taxon>
        <taxon>Cyanobacteriota</taxon>
        <taxon>Cyanophyceae</taxon>
        <taxon>Chroococcidiopsidales</taxon>
        <taxon>Aliterellaceae</taxon>
        <taxon>Aliterella</taxon>
    </lineage>
</organism>
<dbReference type="InterPro" id="IPR003790">
    <property type="entry name" value="GHL10"/>
</dbReference>
<dbReference type="AlphaFoldDB" id="A0A0D8ZWH3"/>
<evidence type="ECO:0000313" key="3">
    <source>
        <dbReference type="EMBL" id="KJH73133.1"/>
    </source>
</evidence>
<comment type="caution">
    <text evidence="3">The sequence shown here is derived from an EMBL/GenBank/DDBJ whole genome shotgun (WGS) entry which is preliminary data.</text>
</comment>
<dbReference type="RefSeq" id="WP_045053231.1">
    <property type="nucleotide sequence ID" value="NZ_CAWMDP010000059.1"/>
</dbReference>
<dbReference type="InterPro" id="IPR017853">
    <property type="entry name" value="GH"/>
</dbReference>
<keyword evidence="4" id="KW-1185">Reference proteome</keyword>
<dbReference type="PANTHER" id="PTHR43405">
    <property type="entry name" value="GLYCOSYL HYDROLASE DIGH"/>
    <property type="match status" value="1"/>
</dbReference>
<protein>
    <recommendedName>
        <fullName evidence="2">Glycosyl hydrolase-like 10 domain-containing protein</fullName>
    </recommendedName>
</protein>
<gene>
    <name evidence="3" type="ORF">UH38_03495</name>
</gene>
<keyword evidence="1" id="KW-0732">Signal</keyword>
<evidence type="ECO:0000259" key="2">
    <source>
        <dbReference type="Pfam" id="PF02638"/>
    </source>
</evidence>
<dbReference type="PATRIC" id="fig|1618023.3.peg.5183"/>
<dbReference type="PANTHER" id="PTHR43405:SF1">
    <property type="entry name" value="GLYCOSYL HYDROLASE DIGH"/>
    <property type="match status" value="1"/>
</dbReference>
<evidence type="ECO:0000256" key="1">
    <source>
        <dbReference type="ARBA" id="ARBA00022729"/>
    </source>
</evidence>
<proteinExistence type="predicted"/>
<name>A0A0D8ZWH3_9CYAN</name>
<accession>A0A0D8ZWH3</accession>
<feature type="domain" description="Glycosyl hydrolase-like 10" evidence="2">
    <location>
        <begin position="45"/>
        <end position="343"/>
    </location>
</feature>
<reference evidence="3 4" key="1">
    <citation type="submission" date="2015-02" db="EMBL/GenBank/DDBJ databases">
        <title>Draft genome of a novel marine cyanobacterium (Chroococcales) isolated from South Atlantic Ocean.</title>
        <authorList>
            <person name="Rigonato J."/>
            <person name="Alvarenga D.O."/>
            <person name="Branco L.H."/>
            <person name="Varani A.M."/>
            <person name="Brandini F.P."/>
            <person name="Fiore M.F."/>
        </authorList>
    </citation>
    <scope>NUCLEOTIDE SEQUENCE [LARGE SCALE GENOMIC DNA]</scope>
    <source>
        <strain evidence="3 4">CENA595</strain>
    </source>
</reference>
<sequence length="396" mass="44973">MVTNFAYLSWRRSLQRLLPLLFLGSLVATLLLGSGGAIAQLPRTEIRGVWMTVNDKDILRDRAKVQEAMQQLRQLNFNTVYPVIWNSGYVMYESAVAKRNGIQPFVYKGFNGQDIIADVTNQAHRQRLLAIPWFEFGFMAPPTSELATSHPQWLTQRQDGSQTSISAAGEVVWLNPFHPQVQQFITDLVVEIVSKYNVDGIQFDDHMSLPKDFGYDKYTIALYTQETQKNPPANPQDPEWTRWRADKITAFMAQLNQSVKAVRPNLIFSVSPAPYDAAYNSHLQDWLDWVRLNIVDELIVQVYRPDVQSFTAKIARSEIQEAQQKIPTGVGIITGLRTRPVSIRQIQSQVRAARGRGLGVSFFYYESLWNHASESVAQRQSGLQALFPSLALRAAR</sequence>
<evidence type="ECO:0000313" key="4">
    <source>
        <dbReference type="Proteomes" id="UP000032452"/>
    </source>
</evidence>